<gene>
    <name evidence="2" type="ORF">BGE01nite_32840</name>
</gene>
<evidence type="ECO:0000313" key="2">
    <source>
        <dbReference type="EMBL" id="GEP43993.1"/>
    </source>
</evidence>
<protein>
    <recommendedName>
        <fullName evidence="4">Lipoprotein</fullName>
    </recommendedName>
</protein>
<evidence type="ECO:0000313" key="3">
    <source>
        <dbReference type="Proteomes" id="UP000321577"/>
    </source>
</evidence>
<dbReference type="Proteomes" id="UP000321577">
    <property type="component" value="Unassembled WGS sequence"/>
</dbReference>
<comment type="caution">
    <text evidence="2">The sequence shown here is derived from an EMBL/GenBank/DDBJ whole genome shotgun (WGS) entry which is preliminary data.</text>
</comment>
<keyword evidence="3" id="KW-1185">Reference proteome</keyword>
<accession>A0A512MB80</accession>
<dbReference type="EMBL" id="BKAG01000024">
    <property type="protein sequence ID" value="GEP43993.1"/>
    <property type="molecule type" value="Genomic_DNA"/>
</dbReference>
<dbReference type="RefSeq" id="WP_170266832.1">
    <property type="nucleotide sequence ID" value="NZ_BKAG01000024.1"/>
</dbReference>
<dbReference type="AlphaFoldDB" id="A0A512MB80"/>
<organism evidence="2 3">
    <name type="scientific">Brevifollis gellanilyticus</name>
    <dbReference type="NCBI Taxonomy" id="748831"/>
    <lineage>
        <taxon>Bacteria</taxon>
        <taxon>Pseudomonadati</taxon>
        <taxon>Verrucomicrobiota</taxon>
        <taxon>Verrucomicrobiia</taxon>
        <taxon>Verrucomicrobiales</taxon>
        <taxon>Verrucomicrobiaceae</taxon>
    </lineage>
</organism>
<name>A0A512MB80_9BACT</name>
<evidence type="ECO:0008006" key="4">
    <source>
        <dbReference type="Google" id="ProtNLM"/>
    </source>
</evidence>
<feature type="region of interest" description="Disordered" evidence="1">
    <location>
        <begin position="45"/>
        <end position="113"/>
    </location>
</feature>
<feature type="compositionally biased region" description="Low complexity" evidence="1">
    <location>
        <begin position="73"/>
        <end position="113"/>
    </location>
</feature>
<proteinExistence type="predicted"/>
<dbReference type="PROSITE" id="PS51257">
    <property type="entry name" value="PROKAR_LIPOPROTEIN"/>
    <property type="match status" value="1"/>
</dbReference>
<evidence type="ECO:0000256" key="1">
    <source>
        <dbReference type="SAM" id="MobiDB-lite"/>
    </source>
</evidence>
<sequence>MSLSRLLPAIVCVSSVLSLSSCGLGNRVDVTNPTISEMDTLDVQWGLPPRKSKGGPRRNYQYMDTGSGGGGAAAAAAPASAPARETVSGPAPAAGAPAPAAPASTPSVPANLR</sequence>
<reference evidence="2 3" key="1">
    <citation type="submission" date="2019-07" db="EMBL/GenBank/DDBJ databases">
        <title>Whole genome shotgun sequence of Brevifollis gellanilyticus NBRC 108608.</title>
        <authorList>
            <person name="Hosoyama A."/>
            <person name="Uohara A."/>
            <person name="Ohji S."/>
            <person name="Ichikawa N."/>
        </authorList>
    </citation>
    <scope>NUCLEOTIDE SEQUENCE [LARGE SCALE GENOMIC DNA]</scope>
    <source>
        <strain evidence="2 3">NBRC 108608</strain>
    </source>
</reference>